<organism evidence="1 2">
    <name type="scientific">Cryptotermes secundus</name>
    <dbReference type="NCBI Taxonomy" id="105785"/>
    <lineage>
        <taxon>Eukaryota</taxon>
        <taxon>Metazoa</taxon>
        <taxon>Ecdysozoa</taxon>
        <taxon>Arthropoda</taxon>
        <taxon>Hexapoda</taxon>
        <taxon>Insecta</taxon>
        <taxon>Pterygota</taxon>
        <taxon>Neoptera</taxon>
        <taxon>Polyneoptera</taxon>
        <taxon>Dictyoptera</taxon>
        <taxon>Blattodea</taxon>
        <taxon>Blattoidea</taxon>
        <taxon>Termitoidae</taxon>
        <taxon>Kalotermitidae</taxon>
        <taxon>Cryptotermitinae</taxon>
        <taxon>Cryptotermes</taxon>
    </lineage>
</organism>
<dbReference type="STRING" id="105785.A0A2J7QKS8"/>
<reference evidence="1 2" key="1">
    <citation type="submission" date="2017-12" db="EMBL/GenBank/DDBJ databases">
        <title>Hemimetabolous genomes reveal molecular basis of termite eusociality.</title>
        <authorList>
            <person name="Harrison M.C."/>
            <person name="Jongepier E."/>
            <person name="Robertson H.M."/>
            <person name="Arning N."/>
            <person name="Bitard-Feildel T."/>
            <person name="Chao H."/>
            <person name="Childers C.P."/>
            <person name="Dinh H."/>
            <person name="Doddapaneni H."/>
            <person name="Dugan S."/>
            <person name="Gowin J."/>
            <person name="Greiner C."/>
            <person name="Han Y."/>
            <person name="Hu H."/>
            <person name="Hughes D.S.T."/>
            <person name="Huylmans A.-K."/>
            <person name="Kemena C."/>
            <person name="Kremer L.P.M."/>
            <person name="Lee S.L."/>
            <person name="Lopez-Ezquerra A."/>
            <person name="Mallet L."/>
            <person name="Monroy-Kuhn J.M."/>
            <person name="Moser A."/>
            <person name="Murali S.C."/>
            <person name="Muzny D.M."/>
            <person name="Otani S."/>
            <person name="Piulachs M.-D."/>
            <person name="Poelchau M."/>
            <person name="Qu J."/>
            <person name="Schaub F."/>
            <person name="Wada-Katsumata A."/>
            <person name="Worley K.C."/>
            <person name="Xie Q."/>
            <person name="Ylla G."/>
            <person name="Poulsen M."/>
            <person name="Gibbs R.A."/>
            <person name="Schal C."/>
            <person name="Richards S."/>
            <person name="Belles X."/>
            <person name="Korb J."/>
            <person name="Bornberg-Bauer E."/>
        </authorList>
    </citation>
    <scope>NUCLEOTIDE SEQUENCE [LARGE SCALE GENOMIC DNA]</scope>
    <source>
        <tissue evidence="1">Whole body</tissue>
    </source>
</reference>
<evidence type="ECO:0000313" key="1">
    <source>
        <dbReference type="EMBL" id="PNF29194.1"/>
    </source>
</evidence>
<gene>
    <name evidence="1" type="ORF">B7P43_G10787</name>
</gene>
<dbReference type="InParanoid" id="A0A2J7QKS8"/>
<accession>A0A2J7QKS8</accession>
<proteinExistence type="predicted"/>
<dbReference type="EMBL" id="NEVH01013256">
    <property type="protein sequence ID" value="PNF29194.1"/>
    <property type="molecule type" value="Genomic_DNA"/>
</dbReference>
<sequence length="114" mass="13142">PYGNSERRDRANDFTKYTENLDFELLTTVMKGIGLRDLSFNITDKGNGSCRRRIVCEADRLASTNPVVGYAIDLLRYIHPCAYYVLYLFLYGLFNNICSSKSIYTIKWSGYDLI</sequence>
<dbReference type="Proteomes" id="UP000235965">
    <property type="component" value="Unassembled WGS sequence"/>
</dbReference>
<feature type="non-terminal residue" evidence="1">
    <location>
        <position position="1"/>
    </location>
</feature>
<keyword evidence="2" id="KW-1185">Reference proteome</keyword>
<name>A0A2J7QKS8_9NEOP</name>
<protein>
    <submittedName>
        <fullName evidence="1">Uncharacterized protein</fullName>
    </submittedName>
</protein>
<comment type="caution">
    <text evidence="1">The sequence shown here is derived from an EMBL/GenBank/DDBJ whole genome shotgun (WGS) entry which is preliminary data.</text>
</comment>
<dbReference type="AlphaFoldDB" id="A0A2J7QKS8"/>
<dbReference type="OrthoDB" id="8185656at2759"/>
<evidence type="ECO:0000313" key="2">
    <source>
        <dbReference type="Proteomes" id="UP000235965"/>
    </source>
</evidence>